<feature type="domain" description="GGDEF" evidence="6">
    <location>
        <begin position="516"/>
        <end position="654"/>
    </location>
</feature>
<comment type="catalytic activity">
    <reaction evidence="2">
        <text>2 GTP = 3',3'-c-di-GMP + 2 diphosphate</text>
        <dbReference type="Rhea" id="RHEA:24898"/>
        <dbReference type="ChEBI" id="CHEBI:33019"/>
        <dbReference type="ChEBI" id="CHEBI:37565"/>
        <dbReference type="ChEBI" id="CHEBI:58805"/>
        <dbReference type="EC" id="2.7.7.65"/>
    </reaction>
</comment>
<dbReference type="PROSITE" id="PS50887">
    <property type="entry name" value="GGDEF"/>
    <property type="match status" value="1"/>
</dbReference>
<keyword evidence="4" id="KW-1133">Transmembrane helix</keyword>
<dbReference type="EC" id="2.7.7.65" evidence="1"/>
<gene>
    <name evidence="7" type="ORF">E2I14_12930</name>
</gene>
<evidence type="ECO:0000256" key="1">
    <source>
        <dbReference type="ARBA" id="ARBA00012528"/>
    </source>
</evidence>
<evidence type="ECO:0000256" key="3">
    <source>
        <dbReference type="SAM" id="Coils"/>
    </source>
</evidence>
<dbReference type="InterPro" id="IPR011990">
    <property type="entry name" value="TPR-like_helical_dom_sf"/>
</dbReference>
<dbReference type="Proteomes" id="UP000294829">
    <property type="component" value="Unassembled WGS sequence"/>
</dbReference>
<name>A0A4R5W090_9BURK</name>
<evidence type="ECO:0000256" key="4">
    <source>
        <dbReference type="SAM" id="Phobius"/>
    </source>
</evidence>
<keyword evidence="3" id="KW-0175">Coiled coil</keyword>
<dbReference type="RefSeq" id="WP_133329165.1">
    <property type="nucleotide sequence ID" value="NZ_SMYL01000006.1"/>
</dbReference>
<keyword evidence="4" id="KW-0472">Membrane</keyword>
<dbReference type="SMART" id="SM00267">
    <property type="entry name" value="GGDEF"/>
    <property type="match status" value="1"/>
</dbReference>
<feature type="signal peptide" evidence="5">
    <location>
        <begin position="1"/>
        <end position="30"/>
    </location>
</feature>
<dbReference type="SUPFAM" id="SSF48452">
    <property type="entry name" value="TPR-like"/>
    <property type="match status" value="1"/>
</dbReference>
<keyword evidence="8" id="KW-1185">Reference proteome</keyword>
<dbReference type="PANTHER" id="PTHR45138">
    <property type="entry name" value="REGULATORY COMPONENTS OF SENSORY TRANSDUCTION SYSTEM"/>
    <property type="match status" value="1"/>
</dbReference>
<dbReference type="InterPro" id="IPR043128">
    <property type="entry name" value="Rev_trsase/Diguanyl_cyclase"/>
</dbReference>
<feature type="chain" id="PRO_5020657560" description="diguanylate cyclase" evidence="5">
    <location>
        <begin position="31"/>
        <end position="696"/>
    </location>
</feature>
<evidence type="ECO:0000256" key="5">
    <source>
        <dbReference type="SAM" id="SignalP"/>
    </source>
</evidence>
<protein>
    <recommendedName>
        <fullName evidence="1">diguanylate cyclase</fullName>
        <ecNumber evidence="1">2.7.7.65</ecNumber>
    </recommendedName>
</protein>
<feature type="coiled-coil region" evidence="3">
    <location>
        <begin position="94"/>
        <end position="154"/>
    </location>
</feature>
<dbReference type="InterPro" id="IPR029787">
    <property type="entry name" value="Nucleotide_cyclase"/>
</dbReference>
<keyword evidence="4" id="KW-0812">Transmembrane</keyword>
<accession>A0A4R5W090</accession>
<sequence>MLSICKSTIVKNLTALSSIVCLCLCFSTWAISPVATLTVQQKIERLVDLSEIQPQVAINELTKILTELPPDVTLTDKRDVLDALIELNIRKDQQQLAQANIEQLETLALRYNDEVSATLVLNFKVLQLENDGNFQAAKKLIDQALEKVKTLNDKKLTSRIHITAGLIYQQLGDFQIALQHLVTAIEYCQTGTKSEDLKLIQIYKIIGILYDATKNTELSLEYNAKATELALKIGAKNQMASLTNDRGVAYTTAGRFEEAKQSYVDSLRYARAIGSARNEVIAVNNLSDLTYRMGRYPECLEFGKETLALAEKMENNNYIASARINVGLCRMALGDVKLGAKEVNLGLDYLRKTSAKPDLETVLGQLAIAYQKAGMYREGFETLQEQLKISSELFGASQEHAMAEMKEKYEAHEREKQIELLEQKNQIQRVEIVNKSLQRVVAILATIIALATAATVFLFYRKLRNTNRDLEKANLKLAHQSTRDPLTGLLNRRAFNEAMKFRTQLRERREADLNQPPHALVLLDIDFFKKINDNYGHAAGDAVLVEISRRLNIAMREKDMLMRWGGEEFLIFLNHIPEASLELVIERLLISVGARPVMYEKKSISVTISAGFISLPQGEESEVNAGWEQLLKLADSALYMAKMHGRNQAIGITKLVVPMEQIEEVLINDFESAIKQQQIEIQKIPGPEQAEVTIEL</sequence>
<keyword evidence="5" id="KW-0732">Signal</keyword>
<dbReference type="CDD" id="cd01949">
    <property type="entry name" value="GGDEF"/>
    <property type="match status" value="1"/>
</dbReference>
<dbReference type="GO" id="GO:0052621">
    <property type="term" value="F:diguanylate cyclase activity"/>
    <property type="evidence" value="ECO:0007669"/>
    <property type="project" value="UniProtKB-EC"/>
</dbReference>
<organism evidence="7 8">
    <name type="scientific">Sapientia aquatica</name>
    <dbReference type="NCBI Taxonomy" id="1549640"/>
    <lineage>
        <taxon>Bacteria</taxon>
        <taxon>Pseudomonadati</taxon>
        <taxon>Pseudomonadota</taxon>
        <taxon>Betaproteobacteria</taxon>
        <taxon>Burkholderiales</taxon>
        <taxon>Oxalobacteraceae</taxon>
        <taxon>Sapientia</taxon>
    </lineage>
</organism>
<dbReference type="PANTHER" id="PTHR45138:SF9">
    <property type="entry name" value="DIGUANYLATE CYCLASE DGCM-RELATED"/>
    <property type="match status" value="1"/>
</dbReference>
<reference evidence="7 8" key="1">
    <citation type="submission" date="2019-03" db="EMBL/GenBank/DDBJ databases">
        <title>Sapientia aquatica gen. nov., sp. nov., isolated from a crater lake.</title>
        <authorList>
            <person name="Felfoldi T."/>
            <person name="Szabo A."/>
            <person name="Toth E."/>
            <person name="Schumann P."/>
            <person name="Keki Z."/>
            <person name="Marialigeti K."/>
            <person name="Mathe I."/>
        </authorList>
    </citation>
    <scope>NUCLEOTIDE SEQUENCE [LARGE SCALE GENOMIC DNA]</scope>
    <source>
        <strain evidence="7 8">SA-152</strain>
    </source>
</reference>
<dbReference type="Gene3D" id="3.30.70.270">
    <property type="match status" value="1"/>
</dbReference>
<dbReference type="InterPro" id="IPR050469">
    <property type="entry name" value="Diguanylate_Cyclase"/>
</dbReference>
<proteinExistence type="predicted"/>
<dbReference type="AlphaFoldDB" id="A0A4R5W090"/>
<dbReference type="NCBIfam" id="TIGR00254">
    <property type="entry name" value="GGDEF"/>
    <property type="match status" value="1"/>
</dbReference>
<comment type="caution">
    <text evidence="7">The sequence shown here is derived from an EMBL/GenBank/DDBJ whole genome shotgun (WGS) entry which is preliminary data.</text>
</comment>
<dbReference type="SMART" id="SM00028">
    <property type="entry name" value="TPR"/>
    <property type="match status" value="6"/>
</dbReference>
<evidence type="ECO:0000313" key="7">
    <source>
        <dbReference type="EMBL" id="TDK65320.1"/>
    </source>
</evidence>
<dbReference type="EMBL" id="SMYL01000006">
    <property type="protein sequence ID" value="TDK65320.1"/>
    <property type="molecule type" value="Genomic_DNA"/>
</dbReference>
<feature type="transmembrane region" description="Helical" evidence="4">
    <location>
        <begin position="440"/>
        <end position="460"/>
    </location>
</feature>
<evidence type="ECO:0000256" key="2">
    <source>
        <dbReference type="ARBA" id="ARBA00034247"/>
    </source>
</evidence>
<evidence type="ECO:0000313" key="8">
    <source>
        <dbReference type="Proteomes" id="UP000294829"/>
    </source>
</evidence>
<dbReference type="InterPro" id="IPR000160">
    <property type="entry name" value="GGDEF_dom"/>
</dbReference>
<feature type="coiled-coil region" evidence="3">
    <location>
        <begin position="395"/>
        <end position="483"/>
    </location>
</feature>
<dbReference type="FunFam" id="3.30.70.270:FF:000001">
    <property type="entry name" value="Diguanylate cyclase domain protein"/>
    <property type="match status" value="1"/>
</dbReference>
<dbReference type="InterPro" id="IPR019734">
    <property type="entry name" value="TPR_rpt"/>
</dbReference>
<dbReference type="SUPFAM" id="SSF55073">
    <property type="entry name" value="Nucleotide cyclase"/>
    <property type="match status" value="1"/>
</dbReference>
<evidence type="ECO:0000259" key="6">
    <source>
        <dbReference type="PROSITE" id="PS50887"/>
    </source>
</evidence>
<dbReference type="Gene3D" id="1.25.40.10">
    <property type="entry name" value="Tetratricopeptide repeat domain"/>
    <property type="match status" value="2"/>
</dbReference>
<dbReference type="OrthoDB" id="9813903at2"/>
<dbReference type="Pfam" id="PF00990">
    <property type="entry name" value="GGDEF"/>
    <property type="match status" value="1"/>
</dbReference>